<evidence type="ECO:0000313" key="1">
    <source>
        <dbReference type="EMBL" id="QRQ81686.1"/>
    </source>
</evidence>
<name>A0A892ZIZ9_9NEIS</name>
<accession>A0A892ZIZ9</accession>
<protein>
    <submittedName>
        <fullName evidence="1">DUF4298 domain-containing protein</fullName>
    </submittedName>
</protein>
<dbReference type="InterPro" id="IPR025384">
    <property type="entry name" value="DUF4298"/>
</dbReference>
<dbReference type="Pfam" id="PF14131">
    <property type="entry name" value="DUF4298"/>
    <property type="match status" value="1"/>
</dbReference>
<proteinExistence type="predicted"/>
<organism evidence="1 2">
    <name type="scientific">Paralysiella testudinis</name>
    <dbReference type="NCBI Taxonomy" id="2809020"/>
    <lineage>
        <taxon>Bacteria</taxon>
        <taxon>Pseudomonadati</taxon>
        <taxon>Pseudomonadota</taxon>
        <taxon>Betaproteobacteria</taxon>
        <taxon>Neisseriales</taxon>
        <taxon>Neisseriaceae</taxon>
        <taxon>Paralysiella</taxon>
    </lineage>
</organism>
<dbReference type="Proteomes" id="UP000653156">
    <property type="component" value="Chromosome"/>
</dbReference>
<evidence type="ECO:0000313" key="2">
    <source>
        <dbReference type="Proteomes" id="UP000653156"/>
    </source>
</evidence>
<dbReference type="RefSeq" id="WP_230338985.1">
    <property type="nucleotide sequence ID" value="NZ_CP069798.1"/>
</dbReference>
<gene>
    <name evidence="1" type="ORF">JQU52_13510</name>
</gene>
<keyword evidence="2" id="KW-1185">Reference proteome</keyword>
<dbReference type="KEGG" id="ptes:JQU52_13510"/>
<sequence>MSKSTTWTEQVQTMQDAYARWMALLPQLQAAQQQWQAAQAELQQLKTYYFSPEWQQHYEQLAEQEGEDGGIDTGEHYHVLSQDALWDAFSEERALAWQWMRLAMEVLDTESNNAD</sequence>
<dbReference type="AlphaFoldDB" id="A0A892ZIZ9"/>
<dbReference type="EMBL" id="CP069798">
    <property type="protein sequence ID" value="QRQ81686.1"/>
    <property type="molecule type" value="Genomic_DNA"/>
</dbReference>
<reference evidence="1" key="1">
    <citation type="submission" date="2021-02" db="EMBL/GenBank/DDBJ databases">
        <title>Neisseriaceae sp. 26B isolated from the cloaca of a Common Toad-headed Turtle (Mesoclemmys nasuta).</title>
        <authorList>
            <person name="Spergser J."/>
            <person name="Busse H.-J."/>
        </authorList>
    </citation>
    <scope>NUCLEOTIDE SEQUENCE</scope>
    <source>
        <strain evidence="1">26B</strain>
    </source>
</reference>